<comment type="caution">
    <text evidence="7">The sequence shown here is derived from an EMBL/GenBank/DDBJ whole genome shotgun (WGS) entry which is preliminary data.</text>
</comment>
<dbReference type="Proteomes" id="UP001178507">
    <property type="component" value="Unassembled WGS sequence"/>
</dbReference>
<keyword evidence="5" id="KW-0472">Membrane</keyword>
<organism evidence="7 8">
    <name type="scientific">Effrenium voratum</name>
    <dbReference type="NCBI Taxonomy" id="2562239"/>
    <lineage>
        <taxon>Eukaryota</taxon>
        <taxon>Sar</taxon>
        <taxon>Alveolata</taxon>
        <taxon>Dinophyceae</taxon>
        <taxon>Suessiales</taxon>
        <taxon>Symbiodiniaceae</taxon>
        <taxon>Effrenium</taxon>
    </lineage>
</organism>
<evidence type="ECO:0000256" key="5">
    <source>
        <dbReference type="ARBA" id="ARBA00023136"/>
    </source>
</evidence>
<gene>
    <name evidence="7" type="ORF">EVOR1521_LOCUS17301</name>
</gene>
<evidence type="ECO:0000256" key="4">
    <source>
        <dbReference type="ARBA" id="ARBA00022989"/>
    </source>
</evidence>
<evidence type="ECO:0000256" key="3">
    <source>
        <dbReference type="ARBA" id="ARBA00022692"/>
    </source>
</evidence>
<comment type="similarity">
    <text evidence="2">Belongs to the CDC50/LEM3 family.</text>
</comment>
<evidence type="ECO:0000256" key="2">
    <source>
        <dbReference type="ARBA" id="ARBA00009457"/>
    </source>
</evidence>
<accession>A0AA36N7E9</accession>
<protein>
    <submittedName>
        <fullName evidence="7">Uncharacterized protein</fullName>
    </submittedName>
</protein>
<proteinExistence type="inferred from homology"/>
<feature type="region of interest" description="Disordered" evidence="6">
    <location>
        <begin position="1"/>
        <end position="34"/>
    </location>
</feature>
<dbReference type="InterPro" id="IPR005045">
    <property type="entry name" value="CDC50/LEM3_fam"/>
</dbReference>
<comment type="subcellular location">
    <subcellularLocation>
        <location evidence="1">Membrane</location>
    </subcellularLocation>
</comment>
<keyword evidence="8" id="KW-1185">Reference proteome</keyword>
<dbReference type="AlphaFoldDB" id="A0AA36N7E9"/>
<evidence type="ECO:0000313" key="8">
    <source>
        <dbReference type="Proteomes" id="UP001178507"/>
    </source>
</evidence>
<keyword evidence="3" id="KW-0812">Transmembrane</keyword>
<feature type="compositionally biased region" description="Basic and acidic residues" evidence="6">
    <location>
        <begin position="1"/>
        <end position="12"/>
    </location>
</feature>
<evidence type="ECO:0000256" key="1">
    <source>
        <dbReference type="ARBA" id="ARBA00004370"/>
    </source>
</evidence>
<sequence length="138" mass="15444">MLSHFEAQRKSGQDLPIDPGELSRVDSERFRNPPEYPSRAGVEWLFQRYPEVISREGVRTARFVDWMRPSAMPDLMKKIGTLKEPLAKGEKVLLQIGNRFPAERIDVAKKFVMISPSAVGGDAAPLGWCLNGTTGVFV</sequence>
<feature type="compositionally biased region" description="Basic and acidic residues" evidence="6">
    <location>
        <begin position="21"/>
        <end position="32"/>
    </location>
</feature>
<name>A0AA36N7E9_9DINO</name>
<dbReference type="EMBL" id="CAUJNA010002269">
    <property type="protein sequence ID" value="CAJ1392127.1"/>
    <property type="molecule type" value="Genomic_DNA"/>
</dbReference>
<dbReference type="Pfam" id="PF03381">
    <property type="entry name" value="CDC50"/>
    <property type="match status" value="1"/>
</dbReference>
<dbReference type="GO" id="GO:0016020">
    <property type="term" value="C:membrane"/>
    <property type="evidence" value="ECO:0007669"/>
    <property type="project" value="UniProtKB-SubCell"/>
</dbReference>
<evidence type="ECO:0000256" key="6">
    <source>
        <dbReference type="SAM" id="MobiDB-lite"/>
    </source>
</evidence>
<keyword evidence="4" id="KW-1133">Transmembrane helix</keyword>
<reference evidence="7" key="1">
    <citation type="submission" date="2023-08" db="EMBL/GenBank/DDBJ databases">
        <authorList>
            <person name="Chen Y."/>
            <person name="Shah S."/>
            <person name="Dougan E. K."/>
            <person name="Thang M."/>
            <person name="Chan C."/>
        </authorList>
    </citation>
    <scope>NUCLEOTIDE SEQUENCE</scope>
</reference>
<evidence type="ECO:0000313" key="7">
    <source>
        <dbReference type="EMBL" id="CAJ1392127.1"/>
    </source>
</evidence>